<keyword evidence="1" id="KW-0732">Signal</keyword>
<evidence type="ECO:0000313" key="3">
    <source>
        <dbReference type="WBParaSite" id="SVE_2011700.1"/>
    </source>
</evidence>
<feature type="signal peptide" evidence="1">
    <location>
        <begin position="1"/>
        <end position="25"/>
    </location>
</feature>
<name>A0A0K0G5U2_STRVS</name>
<evidence type="ECO:0000256" key="1">
    <source>
        <dbReference type="SAM" id="SignalP"/>
    </source>
</evidence>
<protein>
    <submittedName>
        <fullName evidence="3">Secreted protein</fullName>
    </submittedName>
</protein>
<evidence type="ECO:0000313" key="2">
    <source>
        <dbReference type="Proteomes" id="UP000035680"/>
    </source>
</evidence>
<dbReference type="AlphaFoldDB" id="A0A0K0G5U2"/>
<reference evidence="2" key="1">
    <citation type="submission" date="2014-07" db="EMBL/GenBank/DDBJ databases">
        <authorList>
            <person name="Martin A.A"/>
            <person name="De Silva N."/>
        </authorList>
    </citation>
    <scope>NUCLEOTIDE SEQUENCE</scope>
</reference>
<reference evidence="3" key="2">
    <citation type="submission" date="2015-08" db="UniProtKB">
        <authorList>
            <consortium name="WormBaseParasite"/>
        </authorList>
    </citation>
    <scope>IDENTIFICATION</scope>
</reference>
<keyword evidence="2" id="KW-1185">Reference proteome</keyword>
<accession>A0A0K0G5U2</accession>
<organism evidence="2 3">
    <name type="scientific">Strongyloides venezuelensis</name>
    <name type="common">Threadworm</name>
    <dbReference type="NCBI Taxonomy" id="75913"/>
    <lineage>
        <taxon>Eukaryota</taxon>
        <taxon>Metazoa</taxon>
        <taxon>Ecdysozoa</taxon>
        <taxon>Nematoda</taxon>
        <taxon>Chromadorea</taxon>
        <taxon>Rhabditida</taxon>
        <taxon>Tylenchina</taxon>
        <taxon>Panagrolaimomorpha</taxon>
        <taxon>Strongyloidoidea</taxon>
        <taxon>Strongyloididae</taxon>
        <taxon>Strongyloides</taxon>
    </lineage>
</organism>
<sequence length="142" mass="16352">MKLLINSFSFFISLLLNINYNLSITADENSDSITFEYQNHRNLGRFKRAENEQILTFICNRTKLEDLVKEKCNNTYVLGKNQTYSSNNLNCTNVILYLSDDKNKPKNLTVTCDGVFCSNEKNTDNCPLNITKCHSPDNYNLC</sequence>
<dbReference type="WBParaSite" id="SVE_2011700.1">
    <property type="protein sequence ID" value="SVE_2011700.1"/>
    <property type="gene ID" value="SVE_2011700"/>
</dbReference>
<feature type="chain" id="PRO_5005330548" evidence="1">
    <location>
        <begin position="26"/>
        <end position="142"/>
    </location>
</feature>
<dbReference type="Proteomes" id="UP000035680">
    <property type="component" value="Unassembled WGS sequence"/>
</dbReference>
<proteinExistence type="predicted"/>